<name>A0ABW5B7Z5_9BACT</name>
<dbReference type="GO" id="GO:0051213">
    <property type="term" value="F:dioxygenase activity"/>
    <property type="evidence" value="ECO:0007669"/>
    <property type="project" value="UniProtKB-KW"/>
</dbReference>
<comment type="caution">
    <text evidence="2">The sequence shown here is derived from an EMBL/GenBank/DDBJ whole genome shotgun (WGS) entry which is preliminary data.</text>
</comment>
<accession>A0ABW5B7Z5</accession>
<keyword evidence="2" id="KW-0223">Dioxygenase</keyword>
<dbReference type="Gene3D" id="2.60.120.620">
    <property type="entry name" value="q2cbj1_9rhob like domain"/>
    <property type="match status" value="1"/>
</dbReference>
<reference evidence="3" key="1">
    <citation type="journal article" date="2019" name="Int. J. Syst. Evol. Microbiol.">
        <title>The Global Catalogue of Microorganisms (GCM) 10K type strain sequencing project: providing services to taxonomists for standard genome sequencing and annotation.</title>
        <authorList>
            <consortium name="The Broad Institute Genomics Platform"/>
            <consortium name="The Broad Institute Genome Sequencing Center for Infectious Disease"/>
            <person name="Wu L."/>
            <person name="Ma J."/>
        </authorList>
    </citation>
    <scope>NUCLEOTIDE SEQUENCE [LARGE SCALE GENOMIC DNA]</scope>
    <source>
        <strain evidence="3">KCTC 19812</strain>
    </source>
</reference>
<dbReference type="EMBL" id="JBHUIV010000016">
    <property type="protein sequence ID" value="MFD2201998.1"/>
    <property type="molecule type" value="Genomic_DNA"/>
</dbReference>
<keyword evidence="3" id="KW-1185">Reference proteome</keyword>
<evidence type="ECO:0000256" key="1">
    <source>
        <dbReference type="ARBA" id="ARBA00001954"/>
    </source>
</evidence>
<gene>
    <name evidence="2" type="ORF">ACFSKV_10490</name>
</gene>
<keyword evidence="2" id="KW-0560">Oxidoreductase</keyword>
<sequence>MKHQILQESYQVSNEAKGFYHENKYIKLKDVLSPDVIHYYNSIISEEVDKLNSVTLPMESRDTYGKAFLQIFNLWRENEEIKALVLSKRLAGIASELMGCEKVRIYHDQALFKEPGGGITPWHADQYYWPIDTDKTITAWIPLQETPLAMGPLEFSAKSHQLVVGRDLGIGDESEVEIKKNLRINNFEHVIEPFDLGEVSFHSGWVFHRAGANQTDQMRKVMTIIYMDANARLKQPENPNQEKDWHTWCPGAVIGEEINTPLNPVIE</sequence>
<dbReference type="RefSeq" id="WP_380802291.1">
    <property type="nucleotide sequence ID" value="NZ_JBHUIV010000016.1"/>
</dbReference>
<comment type="cofactor">
    <cofactor evidence="1">
        <name>Fe(2+)</name>
        <dbReference type="ChEBI" id="CHEBI:29033"/>
    </cofactor>
</comment>
<dbReference type="Proteomes" id="UP001597414">
    <property type="component" value="Unassembled WGS sequence"/>
</dbReference>
<organism evidence="2 3">
    <name type="scientific">Shivajiella indica</name>
    <dbReference type="NCBI Taxonomy" id="872115"/>
    <lineage>
        <taxon>Bacteria</taxon>
        <taxon>Pseudomonadati</taxon>
        <taxon>Bacteroidota</taxon>
        <taxon>Cytophagia</taxon>
        <taxon>Cytophagales</taxon>
        <taxon>Cyclobacteriaceae</taxon>
        <taxon>Shivajiella</taxon>
    </lineage>
</organism>
<evidence type="ECO:0000313" key="2">
    <source>
        <dbReference type="EMBL" id="MFD2201998.1"/>
    </source>
</evidence>
<dbReference type="SUPFAM" id="SSF51197">
    <property type="entry name" value="Clavaminate synthase-like"/>
    <property type="match status" value="1"/>
</dbReference>
<evidence type="ECO:0000313" key="3">
    <source>
        <dbReference type="Proteomes" id="UP001597414"/>
    </source>
</evidence>
<protein>
    <submittedName>
        <fullName evidence="2">Phytanoyl-CoA dioxygenase family protein</fullName>
    </submittedName>
</protein>
<dbReference type="Pfam" id="PF05721">
    <property type="entry name" value="PhyH"/>
    <property type="match status" value="1"/>
</dbReference>
<dbReference type="PANTHER" id="PTHR20883">
    <property type="entry name" value="PHYTANOYL-COA DIOXYGENASE DOMAIN CONTAINING 1"/>
    <property type="match status" value="1"/>
</dbReference>
<dbReference type="PANTHER" id="PTHR20883:SF48">
    <property type="entry name" value="ECTOINE DIOXYGENASE"/>
    <property type="match status" value="1"/>
</dbReference>
<dbReference type="InterPro" id="IPR008775">
    <property type="entry name" value="Phytyl_CoA_dOase-like"/>
</dbReference>
<proteinExistence type="predicted"/>